<dbReference type="Gene3D" id="1.10.238.10">
    <property type="entry name" value="EF-hand"/>
    <property type="match status" value="1"/>
</dbReference>
<dbReference type="InterPro" id="IPR002048">
    <property type="entry name" value="EF_hand_dom"/>
</dbReference>
<accession>F4RT57</accession>
<dbReference type="EMBL" id="GL883118">
    <property type="protein sequence ID" value="EGG04448.1"/>
    <property type="molecule type" value="Genomic_DNA"/>
</dbReference>
<dbReference type="GeneID" id="18925943"/>
<dbReference type="GO" id="GO:0016020">
    <property type="term" value="C:membrane"/>
    <property type="evidence" value="ECO:0007669"/>
    <property type="project" value="InterPro"/>
</dbReference>
<evidence type="ECO:0000256" key="2">
    <source>
        <dbReference type="SAM" id="MobiDB-lite"/>
    </source>
</evidence>
<dbReference type="HOGENOM" id="CLU_011269_1_0_1"/>
<dbReference type="Proteomes" id="UP000001072">
    <property type="component" value="Unassembled WGS sequence"/>
</dbReference>
<feature type="region of interest" description="Disordered" evidence="2">
    <location>
        <begin position="235"/>
        <end position="254"/>
    </location>
</feature>
<sequence>MSDTPASSPDVRRTGSRHLYTDVPATPATPETSYHAQPHLIVRQNSSPSGSEHQMSSPLYYSRSAGSTSTMAPPPEYLSRSQWSGVGTNSTQETDPDRLERVDSAVSPHETSRSAYQPSSSSVEIEIQTLPNSPIEQAHPPESIRSFAPHRPFYQPSDSNLDLHHSPYAAHTFGHPDFDPSKANDHEKLASKSKNEPELKSPNLHLMEDEHTDTDQDGQTFDDYDWDNDDDLEGDVRFDDLNDQKRGQHQHHRRRTLARRLSPYNVIKYLITTFIGNIFICLALIVPPLVLGFGGYLQHGDSESAAHSRYVHDNVAAWMYWASYNLLCSWALYLLVELAPKVLIMLVNIIWGDVHENIKSKVETFHAAKAWFKNILYAAMLPSDTETSRAAYTDVVALVVELLFFFTLVLSLEKLLLLSISMSFHQVAYSDRIQKVTQALAAIDILQDYRPKRKPFPGTTYSRRQSGDILTLKALSAQLTSPLKKGFEQDATFSSMEAPKTRWWQRKKVGRALKNEKDQTNNLEMSPKNEASGKEESANVPFDLARPISDDPYRMTSPSRQDSFAGPDGRPVVKRRNSQTTFAFIARRGASAAKIARAAMKDPVSVVGKKSGLALDINNPTEAKKLARRIFFSFRSDPNRNYLIPSDFYPAFPTPELAREAFSIFDSDGNGDISRTEVKNEIFRVYKERRALSQSLQDVGHAIGRLDGIMLGLAAIVFLFIALTVVGIDFSKTLTSIYTIGVAAAFVFKGTAANVFDSIIMVFCTHPFDTGDRIIMDNAGVEEVLVVKQMGLLVTVFVRWDGTEWFAPNSLIGQKFIINLRRSNSQFENATVQFGWDTPLEKIDELEEKMNDWLQTDEQRRFEPGTAAVIQNLVNQQYIEITFGMIHRENWQDWGGRWNRRTAFHAAINYYSRQLGITFYGSEQPVELRNWDGLKQHLLDDDEDDDDDEPLTDQEVNESIQEQEEEEINEYQSSVKEKIKKNDGNEVEGKGSEIRLPEVLGFSPPPENGTGMRKRRKFSKKKAMLGDS</sequence>
<evidence type="ECO:0000256" key="3">
    <source>
        <dbReference type="SAM" id="Phobius"/>
    </source>
</evidence>
<keyword evidence="3" id="KW-0472">Membrane</keyword>
<organism evidence="6">
    <name type="scientific">Melampsora larici-populina (strain 98AG31 / pathotype 3-4-7)</name>
    <name type="common">Poplar leaf rust fungus</name>
    <dbReference type="NCBI Taxonomy" id="747676"/>
    <lineage>
        <taxon>Eukaryota</taxon>
        <taxon>Fungi</taxon>
        <taxon>Dikarya</taxon>
        <taxon>Basidiomycota</taxon>
        <taxon>Pucciniomycotina</taxon>
        <taxon>Pucciniomycetes</taxon>
        <taxon>Pucciniales</taxon>
        <taxon>Melampsoraceae</taxon>
        <taxon>Melampsora</taxon>
    </lineage>
</organism>
<dbReference type="PROSITE" id="PS00018">
    <property type="entry name" value="EF_HAND_1"/>
    <property type="match status" value="1"/>
</dbReference>
<dbReference type="PROSITE" id="PS50222">
    <property type="entry name" value="EF_HAND_2"/>
    <property type="match status" value="1"/>
</dbReference>
<dbReference type="InterPro" id="IPR006685">
    <property type="entry name" value="MscS_channel_2nd"/>
</dbReference>
<feature type="compositionally biased region" description="Basic residues" evidence="2">
    <location>
        <begin position="1012"/>
        <end position="1028"/>
    </location>
</feature>
<dbReference type="Pfam" id="PF25886">
    <property type="entry name" value="Msy1"/>
    <property type="match status" value="1"/>
</dbReference>
<keyword evidence="3" id="KW-0812">Transmembrane</keyword>
<dbReference type="GO" id="GO:0006874">
    <property type="term" value="P:intracellular calcium ion homeostasis"/>
    <property type="evidence" value="ECO:0007669"/>
    <property type="project" value="TreeGrafter"/>
</dbReference>
<feature type="region of interest" description="Disordered" evidence="2">
    <location>
        <begin position="511"/>
        <end position="575"/>
    </location>
</feature>
<feature type="compositionally biased region" description="Polar residues" evidence="2">
    <location>
        <begin position="43"/>
        <end position="71"/>
    </location>
</feature>
<keyword evidence="1" id="KW-0106">Calcium</keyword>
<name>F4RT57_MELLP</name>
<feature type="compositionally biased region" description="Basic and acidic residues" evidence="2">
    <location>
        <begin position="975"/>
        <end position="996"/>
    </location>
</feature>
<dbReference type="SUPFAM" id="SSF50182">
    <property type="entry name" value="Sm-like ribonucleoproteins"/>
    <property type="match status" value="1"/>
</dbReference>
<dbReference type="RefSeq" id="XP_007412239.1">
    <property type="nucleotide sequence ID" value="XM_007412177.1"/>
</dbReference>
<dbReference type="AlphaFoldDB" id="F4RT57"/>
<evidence type="ECO:0000256" key="1">
    <source>
        <dbReference type="ARBA" id="ARBA00022837"/>
    </source>
</evidence>
<keyword evidence="6" id="KW-1185">Reference proteome</keyword>
<proteinExistence type="predicted"/>
<dbReference type="InterPro" id="IPR058650">
    <property type="entry name" value="Msy1/2-like"/>
</dbReference>
<evidence type="ECO:0000259" key="4">
    <source>
        <dbReference type="PROSITE" id="PS50222"/>
    </source>
</evidence>
<feature type="region of interest" description="Disordered" evidence="2">
    <location>
        <begin position="1"/>
        <end position="226"/>
    </location>
</feature>
<feature type="domain" description="EF-hand" evidence="4">
    <location>
        <begin position="653"/>
        <end position="688"/>
    </location>
</feature>
<reference evidence="6" key="1">
    <citation type="journal article" date="2011" name="Proc. Natl. Acad. Sci. U.S.A.">
        <title>Obligate biotrophy features unraveled by the genomic analysis of rust fungi.</title>
        <authorList>
            <person name="Duplessis S."/>
            <person name="Cuomo C.A."/>
            <person name="Lin Y.-C."/>
            <person name="Aerts A."/>
            <person name="Tisserant E."/>
            <person name="Veneault-Fourrey C."/>
            <person name="Joly D.L."/>
            <person name="Hacquard S."/>
            <person name="Amselem J."/>
            <person name="Cantarel B.L."/>
            <person name="Chiu R."/>
            <person name="Coutinho P.M."/>
            <person name="Feau N."/>
            <person name="Field M."/>
            <person name="Frey P."/>
            <person name="Gelhaye E."/>
            <person name="Goldberg J."/>
            <person name="Grabherr M.G."/>
            <person name="Kodira C.D."/>
            <person name="Kohler A."/>
            <person name="Kuees U."/>
            <person name="Lindquist E.A."/>
            <person name="Lucas S.M."/>
            <person name="Mago R."/>
            <person name="Mauceli E."/>
            <person name="Morin E."/>
            <person name="Murat C."/>
            <person name="Pangilinan J.L."/>
            <person name="Park R."/>
            <person name="Pearson M."/>
            <person name="Quesneville H."/>
            <person name="Rouhier N."/>
            <person name="Sakthikumar S."/>
            <person name="Salamov A.A."/>
            <person name="Schmutz J."/>
            <person name="Selles B."/>
            <person name="Shapiro H."/>
            <person name="Tanguay P."/>
            <person name="Tuskan G.A."/>
            <person name="Henrissat B."/>
            <person name="Van de Peer Y."/>
            <person name="Rouze P."/>
            <person name="Ellis J.G."/>
            <person name="Dodds P.N."/>
            <person name="Schein J.E."/>
            <person name="Zhong S."/>
            <person name="Hamelin R.C."/>
            <person name="Grigoriev I.V."/>
            <person name="Szabo L.J."/>
            <person name="Martin F."/>
        </authorList>
    </citation>
    <scope>NUCLEOTIDE SEQUENCE [LARGE SCALE GENOMIC DNA]</scope>
    <source>
        <strain evidence="6">98AG31 / pathotype 3-4-7</strain>
    </source>
</reference>
<feature type="compositionally biased region" description="Basic and acidic residues" evidence="2">
    <location>
        <begin position="235"/>
        <end position="246"/>
    </location>
</feature>
<dbReference type="KEGG" id="mlr:MELLADRAFT_117083"/>
<dbReference type="InParanoid" id="F4RT57"/>
<feature type="transmembrane region" description="Helical" evidence="3">
    <location>
        <begin position="390"/>
        <end position="412"/>
    </location>
</feature>
<dbReference type="InterPro" id="IPR010920">
    <property type="entry name" value="LSM_dom_sf"/>
</dbReference>
<dbReference type="SUPFAM" id="SSF47473">
    <property type="entry name" value="EF-hand"/>
    <property type="match status" value="1"/>
</dbReference>
<gene>
    <name evidence="5" type="ORF">MELLADRAFT_117083</name>
</gene>
<feature type="compositionally biased region" description="Polar residues" evidence="2">
    <location>
        <begin position="79"/>
        <end position="93"/>
    </location>
</feature>
<dbReference type="GO" id="GO:0005262">
    <property type="term" value="F:calcium channel activity"/>
    <property type="evidence" value="ECO:0007669"/>
    <property type="project" value="TreeGrafter"/>
</dbReference>
<protein>
    <recommendedName>
        <fullName evidence="4">EF-hand domain-containing protein</fullName>
    </recommendedName>
</protein>
<feature type="compositionally biased region" description="Basic and acidic residues" evidence="2">
    <location>
        <begin position="174"/>
        <end position="199"/>
    </location>
</feature>
<dbReference type="PANTHER" id="PTHR31323">
    <property type="entry name" value="MECHANOSENSITIVE ION CHANNEL PROTEIN MSY2"/>
    <property type="match status" value="1"/>
</dbReference>
<feature type="transmembrane region" description="Helical" evidence="3">
    <location>
        <begin position="709"/>
        <end position="730"/>
    </location>
</feature>
<feature type="region of interest" description="Disordered" evidence="2">
    <location>
        <begin position="960"/>
        <end position="1028"/>
    </location>
</feature>
<evidence type="ECO:0000313" key="5">
    <source>
        <dbReference type="EMBL" id="EGG04448.1"/>
    </source>
</evidence>
<dbReference type="Pfam" id="PF00924">
    <property type="entry name" value="MS_channel_2nd"/>
    <property type="match status" value="1"/>
</dbReference>
<dbReference type="eggNOG" id="KOG4629">
    <property type="taxonomic scope" value="Eukaryota"/>
</dbReference>
<dbReference type="PANTHER" id="PTHR31323:SF1">
    <property type="entry name" value="MECHANOSENSITIVE ION CHANNEL PROTEIN"/>
    <property type="match status" value="1"/>
</dbReference>
<dbReference type="OrthoDB" id="544685at2759"/>
<keyword evidence="3" id="KW-1133">Transmembrane helix</keyword>
<evidence type="ECO:0000313" key="6">
    <source>
        <dbReference type="Proteomes" id="UP000001072"/>
    </source>
</evidence>
<feature type="transmembrane region" description="Helical" evidence="3">
    <location>
        <begin position="737"/>
        <end position="756"/>
    </location>
</feature>
<feature type="transmembrane region" description="Helical" evidence="3">
    <location>
        <begin position="269"/>
        <end position="297"/>
    </location>
</feature>
<dbReference type="VEuPathDB" id="FungiDB:MELLADRAFT_117083"/>
<feature type="compositionally biased region" description="Acidic residues" evidence="2">
    <location>
        <begin position="960"/>
        <end position="969"/>
    </location>
</feature>
<dbReference type="InterPro" id="IPR018247">
    <property type="entry name" value="EF_Hand_1_Ca_BS"/>
</dbReference>
<feature type="compositionally biased region" description="Polar residues" evidence="2">
    <location>
        <begin position="113"/>
        <end position="135"/>
    </location>
</feature>
<feature type="compositionally biased region" description="Acidic residues" evidence="2">
    <location>
        <begin position="210"/>
        <end position="226"/>
    </location>
</feature>
<dbReference type="GO" id="GO:0005509">
    <property type="term" value="F:calcium ion binding"/>
    <property type="evidence" value="ECO:0007669"/>
    <property type="project" value="InterPro"/>
</dbReference>
<dbReference type="InterPro" id="IPR011992">
    <property type="entry name" value="EF-hand-dom_pair"/>
</dbReference>